<feature type="domain" description="HTH tetR-type" evidence="6">
    <location>
        <begin position="8"/>
        <end position="68"/>
    </location>
</feature>
<dbReference type="RefSeq" id="WP_389223691.1">
    <property type="nucleotide sequence ID" value="NZ_JBIACJ010000020.1"/>
</dbReference>
<dbReference type="Pfam" id="PF13977">
    <property type="entry name" value="TetR_C_6"/>
    <property type="match status" value="1"/>
</dbReference>
<evidence type="ECO:0000313" key="7">
    <source>
        <dbReference type="EMBL" id="MFE8698758.1"/>
    </source>
</evidence>
<organism evidence="7 8">
    <name type="scientific">Cytobacillus mangrovibacter</name>
    <dbReference type="NCBI Taxonomy" id="3299024"/>
    <lineage>
        <taxon>Bacteria</taxon>
        <taxon>Bacillati</taxon>
        <taxon>Bacillota</taxon>
        <taxon>Bacilli</taxon>
        <taxon>Bacillales</taxon>
        <taxon>Bacillaceae</taxon>
        <taxon>Cytobacillus</taxon>
    </lineage>
</organism>
<name>A0ABW6K3J2_9BACI</name>
<dbReference type="PANTHER" id="PTHR43479">
    <property type="entry name" value="ACREF/ENVCD OPERON REPRESSOR-RELATED"/>
    <property type="match status" value="1"/>
</dbReference>
<evidence type="ECO:0000256" key="5">
    <source>
        <dbReference type="PROSITE-ProRule" id="PRU00335"/>
    </source>
</evidence>
<keyword evidence="8" id="KW-1185">Reference proteome</keyword>
<dbReference type="InterPro" id="IPR001647">
    <property type="entry name" value="HTH_TetR"/>
</dbReference>
<reference evidence="7 8" key="1">
    <citation type="submission" date="2024-08" db="EMBL/GenBank/DDBJ databases">
        <title>Two novel Cytobacillus novel species.</title>
        <authorList>
            <person name="Liu G."/>
        </authorList>
    </citation>
    <scope>NUCLEOTIDE SEQUENCE [LARGE SCALE GENOMIC DNA]</scope>
    <source>
        <strain evidence="7 8">FJAT-53684</strain>
    </source>
</reference>
<protein>
    <submittedName>
        <fullName evidence="7">TetR/AcrR family transcriptional regulator</fullName>
    </submittedName>
</protein>
<evidence type="ECO:0000256" key="3">
    <source>
        <dbReference type="ARBA" id="ARBA00023125"/>
    </source>
</evidence>
<sequence>MPKKVNQTERKNQIATATWRVILNKGIDKASIQQIADEAHISVGLVQHHFSSKDQLIHYAMNLVLDRIGERAKARTKEFSGTKEEALRRLIKFILPTNQEELVEGRVWLTFLGKSFKDNDLVKLQQKMDQHTRHLMGMVLDLMEELGYFTTGFNRDLELEILYAFTDGLVIHILQTPESFSEKRLDQLIEYYLKGKRGKPCE</sequence>
<dbReference type="InterPro" id="IPR050624">
    <property type="entry name" value="HTH-type_Tx_Regulator"/>
</dbReference>
<evidence type="ECO:0000256" key="4">
    <source>
        <dbReference type="ARBA" id="ARBA00023163"/>
    </source>
</evidence>
<dbReference type="Pfam" id="PF00440">
    <property type="entry name" value="TetR_N"/>
    <property type="match status" value="1"/>
</dbReference>
<proteinExistence type="predicted"/>
<keyword evidence="4" id="KW-0804">Transcription</keyword>
<gene>
    <name evidence="7" type="ORF">ACFYKT_20955</name>
</gene>
<dbReference type="EMBL" id="JBIACJ010000020">
    <property type="protein sequence ID" value="MFE8698758.1"/>
    <property type="molecule type" value="Genomic_DNA"/>
</dbReference>
<evidence type="ECO:0000256" key="1">
    <source>
        <dbReference type="ARBA" id="ARBA00022491"/>
    </source>
</evidence>
<dbReference type="SUPFAM" id="SSF48498">
    <property type="entry name" value="Tetracyclin repressor-like, C-terminal domain"/>
    <property type="match status" value="1"/>
</dbReference>
<dbReference type="PANTHER" id="PTHR43479:SF11">
    <property type="entry name" value="ACREF_ENVCD OPERON REPRESSOR-RELATED"/>
    <property type="match status" value="1"/>
</dbReference>
<accession>A0ABW6K3J2</accession>
<dbReference type="InterPro" id="IPR009057">
    <property type="entry name" value="Homeodomain-like_sf"/>
</dbReference>
<evidence type="ECO:0000256" key="2">
    <source>
        <dbReference type="ARBA" id="ARBA00023015"/>
    </source>
</evidence>
<dbReference type="InterPro" id="IPR039538">
    <property type="entry name" value="BetI_C"/>
</dbReference>
<keyword evidence="3 5" id="KW-0238">DNA-binding</keyword>
<feature type="DNA-binding region" description="H-T-H motif" evidence="5">
    <location>
        <begin position="31"/>
        <end position="50"/>
    </location>
</feature>
<dbReference type="InterPro" id="IPR036271">
    <property type="entry name" value="Tet_transcr_reg_TetR-rel_C_sf"/>
</dbReference>
<dbReference type="Proteomes" id="UP001601058">
    <property type="component" value="Unassembled WGS sequence"/>
</dbReference>
<evidence type="ECO:0000313" key="8">
    <source>
        <dbReference type="Proteomes" id="UP001601058"/>
    </source>
</evidence>
<dbReference type="SUPFAM" id="SSF46689">
    <property type="entry name" value="Homeodomain-like"/>
    <property type="match status" value="1"/>
</dbReference>
<dbReference type="PROSITE" id="PS50977">
    <property type="entry name" value="HTH_TETR_2"/>
    <property type="match status" value="1"/>
</dbReference>
<dbReference type="Gene3D" id="1.10.357.10">
    <property type="entry name" value="Tetracycline Repressor, domain 2"/>
    <property type="match status" value="1"/>
</dbReference>
<comment type="caution">
    <text evidence="7">The sequence shown here is derived from an EMBL/GenBank/DDBJ whole genome shotgun (WGS) entry which is preliminary data.</text>
</comment>
<keyword evidence="2" id="KW-0805">Transcription regulation</keyword>
<keyword evidence="1" id="KW-0678">Repressor</keyword>
<evidence type="ECO:0000259" key="6">
    <source>
        <dbReference type="PROSITE" id="PS50977"/>
    </source>
</evidence>